<accession>A0AAW1QNX6</accession>
<dbReference type="EMBL" id="JALJOR010000002">
    <property type="protein sequence ID" value="KAK9823215.1"/>
    <property type="molecule type" value="Genomic_DNA"/>
</dbReference>
<evidence type="ECO:0000313" key="1">
    <source>
        <dbReference type="EMBL" id="KAK9823215.1"/>
    </source>
</evidence>
<keyword evidence="2" id="KW-1185">Reference proteome</keyword>
<evidence type="ECO:0000313" key="2">
    <source>
        <dbReference type="Proteomes" id="UP001489004"/>
    </source>
</evidence>
<protein>
    <submittedName>
        <fullName evidence="1">Uncharacterized protein</fullName>
    </submittedName>
</protein>
<dbReference type="Proteomes" id="UP001489004">
    <property type="component" value="Unassembled WGS sequence"/>
</dbReference>
<comment type="caution">
    <text evidence="1">The sequence shown here is derived from an EMBL/GenBank/DDBJ whole genome shotgun (WGS) entry which is preliminary data.</text>
</comment>
<gene>
    <name evidence="1" type="ORF">WJX72_001126</name>
</gene>
<reference evidence="1 2" key="1">
    <citation type="journal article" date="2024" name="Nat. Commun.">
        <title>Phylogenomics reveals the evolutionary origins of lichenization in chlorophyte algae.</title>
        <authorList>
            <person name="Puginier C."/>
            <person name="Libourel C."/>
            <person name="Otte J."/>
            <person name="Skaloud P."/>
            <person name="Haon M."/>
            <person name="Grisel S."/>
            <person name="Petersen M."/>
            <person name="Berrin J.G."/>
            <person name="Delaux P.M."/>
            <person name="Dal Grande F."/>
            <person name="Keller J."/>
        </authorList>
    </citation>
    <scope>NUCLEOTIDE SEQUENCE [LARGE SCALE GENOMIC DNA]</scope>
    <source>
        <strain evidence="1 2">SAG 2043</strain>
    </source>
</reference>
<sequence>MSAAAVKSLCAYLQEHINHDPATGQALDFTENFVKVLGSFKHSKSGHVTAADLKDGLARFLTGLRERALKRLPI</sequence>
<proteinExistence type="predicted"/>
<dbReference type="AlphaFoldDB" id="A0AAW1QNX6"/>
<organism evidence="1 2">
    <name type="scientific">[Myrmecia] bisecta</name>
    <dbReference type="NCBI Taxonomy" id="41462"/>
    <lineage>
        <taxon>Eukaryota</taxon>
        <taxon>Viridiplantae</taxon>
        <taxon>Chlorophyta</taxon>
        <taxon>core chlorophytes</taxon>
        <taxon>Trebouxiophyceae</taxon>
        <taxon>Trebouxiales</taxon>
        <taxon>Trebouxiaceae</taxon>
        <taxon>Myrmecia</taxon>
    </lineage>
</organism>
<name>A0AAW1QNX6_9CHLO</name>